<dbReference type="AlphaFoldDB" id="A0A1Y2CTG2"/>
<accession>A0A1Y2CTG2</accession>
<feature type="compositionally biased region" description="Polar residues" evidence="1">
    <location>
        <begin position="51"/>
        <end position="66"/>
    </location>
</feature>
<reference evidence="2 3" key="1">
    <citation type="submission" date="2016-08" db="EMBL/GenBank/DDBJ databases">
        <title>A Parts List for Fungal Cellulosomes Revealed by Comparative Genomics.</title>
        <authorList>
            <consortium name="DOE Joint Genome Institute"/>
            <person name="Haitjema C.H."/>
            <person name="Gilmore S.P."/>
            <person name="Henske J.K."/>
            <person name="Solomon K.V."/>
            <person name="De Groot R."/>
            <person name="Kuo A."/>
            <person name="Mondo S.J."/>
            <person name="Salamov A.A."/>
            <person name="Labutti K."/>
            <person name="Zhao Z."/>
            <person name="Chiniquy J."/>
            <person name="Barry K."/>
            <person name="Brewer H.M."/>
            <person name="Purvine S.O."/>
            <person name="Wright A.T."/>
            <person name="Boxma B."/>
            <person name="Van Alen T."/>
            <person name="Hackstein J.H."/>
            <person name="Baker S.E."/>
            <person name="Grigoriev I.V."/>
            <person name="O'Malley M.A."/>
        </authorList>
    </citation>
    <scope>NUCLEOTIDE SEQUENCE [LARGE SCALE GENOMIC DNA]</scope>
    <source>
        <strain evidence="2 3">G1</strain>
    </source>
</reference>
<evidence type="ECO:0000313" key="2">
    <source>
        <dbReference type="EMBL" id="ORY50176.1"/>
    </source>
</evidence>
<gene>
    <name evidence="2" type="ORF">LY90DRAFT_294544</name>
</gene>
<protein>
    <submittedName>
        <fullName evidence="2">Uncharacterized protein</fullName>
    </submittedName>
</protein>
<feature type="compositionally biased region" description="Polar residues" evidence="1">
    <location>
        <begin position="14"/>
        <end position="24"/>
    </location>
</feature>
<organism evidence="2 3">
    <name type="scientific">Neocallimastix californiae</name>
    <dbReference type="NCBI Taxonomy" id="1754190"/>
    <lineage>
        <taxon>Eukaryota</taxon>
        <taxon>Fungi</taxon>
        <taxon>Fungi incertae sedis</taxon>
        <taxon>Chytridiomycota</taxon>
        <taxon>Chytridiomycota incertae sedis</taxon>
        <taxon>Neocallimastigomycetes</taxon>
        <taxon>Neocallimastigales</taxon>
        <taxon>Neocallimastigaceae</taxon>
        <taxon>Neocallimastix</taxon>
    </lineage>
</organism>
<evidence type="ECO:0000313" key="3">
    <source>
        <dbReference type="Proteomes" id="UP000193920"/>
    </source>
</evidence>
<dbReference type="Proteomes" id="UP000193920">
    <property type="component" value="Unassembled WGS sequence"/>
</dbReference>
<keyword evidence="3" id="KW-1185">Reference proteome</keyword>
<comment type="caution">
    <text evidence="2">The sequence shown here is derived from an EMBL/GenBank/DDBJ whole genome shotgun (WGS) entry which is preliminary data.</text>
</comment>
<feature type="compositionally biased region" description="Polar residues" evidence="1">
    <location>
        <begin position="142"/>
        <end position="157"/>
    </location>
</feature>
<name>A0A1Y2CTG2_9FUNG</name>
<sequence>MFKRNSGDSDKTGSIKSSHSRSSFGSMLSSIFQSQSGSSHKLKKSNDDRLSINSETSPSTTSNISLNPKRLSSKGSIHGRPQSAMYYSKNNGTNEKPLNRQIYYKPPSNSRHESLCYSLNRSERSSSFREGYYTPQLRETHYSPNSPRIPSLSNKSSFVSNRSPNIPLIDINPSAMVDTKNLSDMENKGKIIQTMRSNTSLNTSISNKNKSMSNQADIHMQKMNNNRKVQSTLNYNYDPYDISIVKPILFYGKFIIL</sequence>
<feature type="compositionally biased region" description="Basic and acidic residues" evidence="1">
    <location>
        <begin position="1"/>
        <end position="13"/>
    </location>
</feature>
<evidence type="ECO:0000256" key="1">
    <source>
        <dbReference type="SAM" id="MobiDB-lite"/>
    </source>
</evidence>
<feature type="region of interest" description="Disordered" evidence="1">
    <location>
        <begin position="1"/>
        <end position="113"/>
    </location>
</feature>
<feature type="region of interest" description="Disordered" evidence="1">
    <location>
        <begin position="138"/>
        <end position="157"/>
    </location>
</feature>
<dbReference type="OrthoDB" id="27823at2759"/>
<proteinExistence type="predicted"/>
<dbReference type="EMBL" id="MCOG01000098">
    <property type="protein sequence ID" value="ORY50176.1"/>
    <property type="molecule type" value="Genomic_DNA"/>
</dbReference>
<dbReference type="STRING" id="1754190.A0A1Y2CTG2"/>
<feature type="compositionally biased region" description="Low complexity" evidence="1">
    <location>
        <begin position="25"/>
        <end position="39"/>
    </location>
</feature>